<feature type="transmembrane region" description="Helical" evidence="5">
    <location>
        <begin position="354"/>
        <end position="375"/>
    </location>
</feature>
<evidence type="ECO:0000256" key="2">
    <source>
        <dbReference type="ARBA" id="ARBA00022692"/>
    </source>
</evidence>
<gene>
    <name evidence="7" type="ORF">Q9K02_10450</name>
</gene>
<feature type="transmembrane region" description="Helical" evidence="5">
    <location>
        <begin position="30"/>
        <end position="47"/>
    </location>
</feature>
<proteinExistence type="predicted"/>
<evidence type="ECO:0000256" key="1">
    <source>
        <dbReference type="ARBA" id="ARBA00004141"/>
    </source>
</evidence>
<comment type="caution">
    <text evidence="7">The sequence shown here is derived from an EMBL/GenBank/DDBJ whole genome shotgun (WGS) entry which is preliminary data.</text>
</comment>
<reference evidence="7 8" key="1">
    <citation type="submission" date="2023-08" db="EMBL/GenBank/DDBJ databases">
        <title>genomic of G39.</title>
        <authorList>
            <person name="Wang Y."/>
        </authorList>
    </citation>
    <scope>NUCLEOTIDE SEQUENCE [LARGE SCALE GENOMIC DNA]</scope>
    <source>
        <strain evidence="7 8">G39</strain>
    </source>
</reference>
<keyword evidence="4 5" id="KW-0472">Membrane</keyword>
<evidence type="ECO:0000256" key="4">
    <source>
        <dbReference type="ARBA" id="ARBA00023136"/>
    </source>
</evidence>
<feature type="transmembrane region" description="Helical" evidence="5">
    <location>
        <begin position="183"/>
        <end position="204"/>
    </location>
</feature>
<dbReference type="InterPro" id="IPR007016">
    <property type="entry name" value="O-antigen_ligase-rel_domated"/>
</dbReference>
<keyword evidence="3 5" id="KW-1133">Transmembrane helix</keyword>
<feature type="transmembrane region" description="Helical" evidence="5">
    <location>
        <begin position="59"/>
        <end position="82"/>
    </location>
</feature>
<evidence type="ECO:0000313" key="7">
    <source>
        <dbReference type="EMBL" id="MDP4575556.1"/>
    </source>
</evidence>
<dbReference type="Pfam" id="PF04932">
    <property type="entry name" value="Wzy_C"/>
    <property type="match status" value="1"/>
</dbReference>
<keyword evidence="2 5" id="KW-0812">Transmembrane</keyword>
<dbReference type="Proteomes" id="UP001240639">
    <property type="component" value="Unassembled WGS sequence"/>
</dbReference>
<feature type="domain" description="O-antigen ligase-related" evidence="6">
    <location>
        <begin position="220"/>
        <end position="366"/>
    </location>
</feature>
<dbReference type="PANTHER" id="PTHR37422:SF13">
    <property type="entry name" value="LIPOPOLYSACCHARIDE BIOSYNTHESIS PROTEIN PA4999-RELATED"/>
    <property type="match status" value="1"/>
</dbReference>
<evidence type="ECO:0000259" key="6">
    <source>
        <dbReference type="Pfam" id="PF04932"/>
    </source>
</evidence>
<protein>
    <submittedName>
        <fullName evidence="7">O-antigen ligase family protein</fullName>
    </submittedName>
</protein>
<feature type="transmembrane region" description="Helical" evidence="5">
    <location>
        <begin position="211"/>
        <end position="230"/>
    </location>
</feature>
<evidence type="ECO:0000313" key="8">
    <source>
        <dbReference type="Proteomes" id="UP001240639"/>
    </source>
</evidence>
<keyword evidence="7" id="KW-0436">Ligase</keyword>
<organism evidence="7 8">
    <name type="scientific">Qipengyuania profundimaris</name>
    <dbReference type="NCBI Taxonomy" id="3067652"/>
    <lineage>
        <taxon>Bacteria</taxon>
        <taxon>Pseudomonadati</taxon>
        <taxon>Pseudomonadota</taxon>
        <taxon>Alphaproteobacteria</taxon>
        <taxon>Sphingomonadales</taxon>
        <taxon>Erythrobacteraceae</taxon>
        <taxon>Qipengyuania</taxon>
    </lineage>
</organism>
<dbReference type="RefSeq" id="WP_305932838.1">
    <property type="nucleotide sequence ID" value="NZ_JAVAIM010000001.1"/>
</dbReference>
<comment type="subcellular location">
    <subcellularLocation>
        <location evidence="1">Membrane</location>
        <topology evidence="1">Multi-pass membrane protein</topology>
    </subcellularLocation>
</comment>
<dbReference type="InterPro" id="IPR051533">
    <property type="entry name" value="WaaL-like"/>
</dbReference>
<keyword evidence="8" id="KW-1185">Reference proteome</keyword>
<feature type="transmembrane region" description="Helical" evidence="5">
    <location>
        <begin position="143"/>
        <end position="163"/>
    </location>
</feature>
<sequence>MLKVLGWPILLLTTIALVFGGGGSRYPLANLLVQLSALALALLFIGFARGRLAAVPKGIYILVGLTLALPLLQIVPLPPAIWQQLPGRDLVQASLELLGTDGGWFPWSVDRGRTIVAFASLIPVIAALALYPWSRTDAGYRALILLVALGVGNFIFGALQLAVPGDVLNPYPVLSSGRLYGFFASHNSSGLFFVICLCASIGAFRMTKRNTLTRGFLALAGILMVVGAILTNSRSSTFLLLLPIAQMLWLGFRSRSNKLSGRAGVAVGAGVLTLIGGIGIFLAQGTRLSATWARFAELDDRRPEIWEDSLFSVERFWPFGSGMGTFRDVFPVDESLEHVLAGTPGRAHSEYIELAIETGIFGLILAAAWAVWLALRFWMGRHQVNSAAVQAAALAILCISLQGLIDYPLRNQALLCIAGLLIATMVGREPDSKGSL</sequence>
<dbReference type="EMBL" id="JAVAIM010000001">
    <property type="protein sequence ID" value="MDP4575556.1"/>
    <property type="molecule type" value="Genomic_DNA"/>
</dbReference>
<feature type="transmembrane region" description="Helical" evidence="5">
    <location>
        <begin position="387"/>
        <end position="405"/>
    </location>
</feature>
<evidence type="ECO:0000256" key="3">
    <source>
        <dbReference type="ARBA" id="ARBA00022989"/>
    </source>
</evidence>
<feature type="transmembrane region" description="Helical" evidence="5">
    <location>
        <begin position="264"/>
        <end position="283"/>
    </location>
</feature>
<evidence type="ECO:0000256" key="5">
    <source>
        <dbReference type="SAM" id="Phobius"/>
    </source>
</evidence>
<feature type="transmembrane region" description="Helical" evidence="5">
    <location>
        <begin position="236"/>
        <end position="252"/>
    </location>
</feature>
<accession>A0ABT9HQY7</accession>
<name>A0ABT9HQY7_9SPHN</name>
<feature type="transmembrane region" description="Helical" evidence="5">
    <location>
        <begin position="114"/>
        <end position="131"/>
    </location>
</feature>
<dbReference type="GO" id="GO:0016874">
    <property type="term" value="F:ligase activity"/>
    <property type="evidence" value="ECO:0007669"/>
    <property type="project" value="UniProtKB-KW"/>
</dbReference>
<dbReference type="PANTHER" id="PTHR37422">
    <property type="entry name" value="TEICHURONIC ACID BIOSYNTHESIS PROTEIN TUAE"/>
    <property type="match status" value="1"/>
</dbReference>